<dbReference type="SUPFAM" id="SSF46966">
    <property type="entry name" value="Spectrin repeat"/>
    <property type="match status" value="2"/>
</dbReference>
<dbReference type="CDD" id="cd21215">
    <property type="entry name" value="CH_SpAIN1-like_rpt1"/>
    <property type="match status" value="1"/>
</dbReference>
<protein>
    <recommendedName>
        <fullName evidence="9">Alpha-actinin-2</fullName>
    </recommendedName>
</protein>
<accession>A0A4V3SHX3</accession>
<organism evidence="7 8">
    <name type="scientific">Ascodesmis nigricans</name>
    <dbReference type="NCBI Taxonomy" id="341454"/>
    <lineage>
        <taxon>Eukaryota</taxon>
        <taxon>Fungi</taxon>
        <taxon>Dikarya</taxon>
        <taxon>Ascomycota</taxon>
        <taxon>Pezizomycotina</taxon>
        <taxon>Pezizomycetes</taxon>
        <taxon>Pezizales</taxon>
        <taxon>Ascodesmidaceae</taxon>
        <taxon>Ascodesmis</taxon>
    </lineage>
</organism>
<dbReference type="PROSITE" id="PS00020">
    <property type="entry name" value="ACTININ_2"/>
    <property type="match status" value="1"/>
</dbReference>
<dbReference type="Gene3D" id="1.20.58.60">
    <property type="match status" value="2"/>
</dbReference>
<comment type="similarity">
    <text evidence="1">Belongs to the alpha-actinin family.</text>
</comment>
<keyword evidence="2" id="KW-0677">Repeat</keyword>
<keyword evidence="4" id="KW-0009">Actin-binding</keyword>
<dbReference type="FunFam" id="1.10.418.10:FF:000030">
    <property type="entry name" value="Related to alpha-actinin"/>
    <property type="match status" value="1"/>
</dbReference>
<dbReference type="Pfam" id="PF08726">
    <property type="entry name" value="EFhand_Ca_insen"/>
    <property type="match status" value="1"/>
</dbReference>
<keyword evidence="3" id="KW-0106">Calcium</keyword>
<dbReference type="GO" id="GO:0005509">
    <property type="term" value="F:calcium ion binding"/>
    <property type="evidence" value="ECO:0007669"/>
    <property type="project" value="InterPro"/>
</dbReference>
<dbReference type="Gene3D" id="1.10.418.10">
    <property type="entry name" value="Calponin-like domain"/>
    <property type="match status" value="2"/>
</dbReference>
<evidence type="ECO:0000256" key="4">
    <source>
        <dbReference type="ARBA" id="ARBA00023203"/>
    </source>
</evidence>
<dbReference type="SUPFAM" id="SSF47576">
    <property type="entry name" value="Calponin-homology domain, CH-domain"/>
    <property type="match status" value="1"/>
</dbReference>
<reference evidence="7 8" key="1">
    <citation type="submission" date="2019-04" db="EMBL/GenBank/DDBJ databases">
        <title>Comparative genomics and transcriptomics to analyze fruiting body development in filamentous ascomycetes.</title>
        <authorList>
            <consortium name="DOE Joint Genome Institute"/>
            <person name="Lutkenhaus R."/>
            <person name="Traeger S."/>
            <person name="Breuer J."/>
            <person name="Kuo A."/>
            <person name="Lipzen A."/>
            <person name="Pangilinan J."/>
            <person name="Dilworth D."/>
            <person name="Sandor L."/>
            <person name="Poggeler S."/>
            <person name="Barry K."/>
            <person name="Grigoriev I.V."/>
            <person name="Nowrousian M."/>
        </authorList>
    </citation>
    <scope>NUCLEOTIDE SEQUENCE [LARGE SCALE GENOMIC DNA]</scope>
    <source>
        <strain evidence="7 8">CBS 389.68</strain>
    </source>
</reference>
<gene>
    <name evidence="7" type="ORF">EX30DRAFT_335107</name>
</gene>
<dbReference type="SUPFAM" id="SSF47473">
    <property type="entry name" value="EF-hand"/>
    <property type="match status" value="1"/>
</dbReference>
<evidence type="ECO:0000259" key="5">
    <source>
        <dbReference type="PROSITE" id="PS50021"/>
    </source>
</evidence>
<dbReference type="InterPro" id="IPR002048">
    <property type="entry name" value="EF_hand_dom"/>
</dbReference>
<evidence type="ECO:0000313" key="8">
    <source>
        <dbReference type="Proteomes" id="UP000298138"/>
    </source>
</evidence>
<evidence type="ECO:0000259" key="6">
    <source>
        <dbReference type="PROSITE" id="PS50222"/>
    </source>
</evidence>
<feature type="domain" description="Calponin-homology (CH)" evidence="5">
    <location>
        <begin position="124"/>
        <end position="230"/>
    </location>
</feature>
<dbReference type="InterPro" id="IPR001589">
    <property type="entry name" value="Actinin_actin-bd_CS"/>
</dbReference>
<dbReference type="InterPro" id="IPR011992">
    <property type="entry name" value="EF-hand-dom_pair"/>
</dbReference>
<dbReference type="FunFam" id="1.10.238.10:FF:000223">
    <property type="entry name" value="Related to alpha-actinin"/>
    <property type="match status" value="1"/>
</dbReference>
<feature type="domain" description="EF-hand" evidence="6">
    <location>
        <begin position="484"/>
        <end position="519"/>
    </location>
</feature>
<dbReference type="InParanoid" id="A0A4V3SHX3"/>
<dbReference type="EMBL" id="ML220148">
    <property type="protein sequence ID" value="TGZ77874.1"/>
    <property type="molecule type" value="Genomic_DNA"/>
</dbReference>
<evidence type="ECO:0000313" key="7">
    <source>
        <dbReference type="EMBL" id="TGZ77874.1"/>
    </source>
</evidence>
<evidence type="ECO:0000256" key="2">
    <source>
        <dbReference type="ARBA" id="ARBA00022737"/>
    </source>
</evidence>
<dbReference type="PROSITE" id="PS50021">
    <property type="entry name" value="CH"/>
    <property type="match status" value="2"/>
</dbReference>
<proteinExistence type="inferred from homology"/>
<dbReference type="SMART" id="SM00033">
    <property type="entry name" value="CH"/>
    <property type="match status" value="2"/>
</dbReference>
<dbReference type="STRING" id="341454.A0A4V3SHX3"/>
<dbReference type="PROSITE" id="PS50222">
    <property type="entry name" value="EF_HAND_2"/>
    <property type="match status" value="1"/>
</dbReference>
<dbReference type="InterPro" id="IPR001715">
    <property type="entry name" value="CH_dom"/>
</dbReference>
<dbReference type="InterPro" id="IPR014837">
    <property type="entry name" value="EF-hand_Ca_insen"/>
</dbReference>
<dbReference type="AlphaFoldDB" id="A0A4V3SHX3"/>
<keyword evidence="8" id="KW-1185">Reference proteome</keyword>
<dbReference type="Pfam" id="PF00307">
    <property type="entry name" value="CH"/>
    <property type="match status" value="2"/>
</dbReference>
<dbReference type="Proteomes" id="UP000298138">
    <property type="component" value="Unassembled WGS sequence"/>
</dbReference>
<dbReference type="Gene3D" id="1.10.238.10">
    <property type="entry name" value="EF-hand"/>
    <property type="match status" value="2"/>
</dbReference>
<dbReference type="FunFam" id="1.10.238.10:FF:000097">
    <property type="entry name" value="Alpha-actinin, sarcomeric (F-actin cross linking protein)"/>
    <property type="match status" value="1"/>
</dbReference>
<dbReference type="SMART" id="SM01184">
    <property type="entry name" value="efhand_Ca_insen"/>
    <property type="match status" value="1"/>
</dbReference>
<dbReference type="PROSITE" id="PS00019">
    <property type="entry name" value="ACTININ_1"/>
    <property type="match status" value="1"/>
</dbReference>
<dbReference type="CDD" id="cd21291">
    <property type="entry name" value="CH_SpAIN1-like_rpt2"/>
    <property type="match status" value="1"/>
</dbReference>
<dbReference type="GO" id="GO:0003779">
    <property type="term" value="F:actin binding"/>
    <property type="evidence" value="ECO:0007669"/>
    <property type="project" value="UniProtKB-KW"/>
</dbReference>
<dbReference type="FunFam" id="1.10.418.10:FF:000077">
    <property type="entry name" value="Related to alpha-actinin"/>
    <property type="match status" value="1"/>
</dbReference>
<evidence type="ECO:0008006" key="9">
    <source>
        <dbReference type="Google" id="ProtNLM"/>
    </source>
</evidence>
<dbReference type="OrthoDB" id="10017054at2759"/>
<feature type="domain" description="Calponin-homology (CH)" evidence="5">
    <location>
        <begin position="9"/>
        <end position="115"/>
    </location>
</feature>
<dbReference type="CDD" id="cd00051">
    <property type="entry name" value="EFh"/>
    <property type="match status" value="1"/>
</dbReference>
<evidence type="ECO:0000256" key="3">
    <source>
        <dbReference type="ARBA" id="ARBA00022837"/>
    </source>
</evidence>
<dbReference type="PANTHER" id="PTHR11915">
    <property type="entry name" value="SPECTRIN/FILAMIN RELATED CYTOSKELETAL PROTEIN"/>
    <property type="match status" value="1"/>
</dbReference>
<dbReference type="InterPro" id="IPR036872">
    <property type="entry name" value="CH_dom_sf"/>
</dbReference>
<sequence>MAAPQQWVVTQDKTFRKWLNTKLATRQCKPVESLKTGLSDGVSLVHLLEILSNESLGKYASSPRLRVQKAENVHKCLEFIRSRGIQLFNIGAEDIVDGNLKLILGLLWTLILRFTITDINAEGLTAKEGLLLWCQRKTACYEGVEVRDFSASWNDGLAFCALLDIHRPDLIDYDSLDKSDHRGNTALAFKIATEEIGIPALLDVEDVCDVPKPDERSMMTYIAYWFHAFSHLDRIETAGRRVEKFVEVMQGAWDMQHNFEKRMAELLRQIREQQTAWDTAQFTGTYADAKSQSVSFATYKRTLKRTWVAEKSDLISLLGNIKTKLGTYGLKDYQPPSHLDLANLDRVWSELLQSENRRSMLINQKIREIKEMLRKQFSVAANEFAMCLNNVALKISSLDGNPEEQLRVVRSLHANIVPLEIELERIGGLGRDCEEANIEENDHTVHSYDDLEYEYGLAKESVAKKLGFLENQIVARQMTNLTPIQLEEWESVFRHFDRDHSNTLHELEFSAALASLGLVYDEDEMHEVFEEVSESRSSVTFEQFIRFMVEETEDQNSAEQVWQSFREVADGKGFVTEVDLRHSLIPEGMVEELVRVMPRVMTEEGEVGYDYEAYMEGLMSGGGVNGVRQ</sequence>
<evidence type="ECO:0000256" key="1">
    <source>
        <dbReference type="ARBA" id="ARBA00010255"/>
    </source>
</evidence>
<name>A0A4V3SHX3_9PEZI</name>